<evidence type="ECO:0000256" key="2">
    <source>
        <dbReference type="SAM" id="Phobius"/>
    </source>
</evidence>
<dbReference type="InParanoid" id="A0A7J7CUV4"/>
<dbReference type="GO" id="GO:0010183">
    <property type="term" value="P:pollen tube guidance"/>
    <property type="evidence" value="ECO:0007669"/>
    <property type="project" value="TreeGrafter"/>
</dbReference>
<dbReference type="Gene3D" id="2.130.10.10">
    <property type="entry name" value="YVTN repeat-like/Quinoprotein amine dehydrogenase"/>
    <property type="match status" value="1"/>
</dbReference>
<feature type="compositionally biased region" description="Basic and acidic residues" evidence="1">
    <location>
        <begin position="622"/>
        <end position="632"/>
    </location>
</feature>
<dbReference type="AlphaFoldDB" id="A0A7J7CUV4"/>
<gene>
    <name evidence="3" type="ORF">HS088_TW13G00742</name>
</gene>
<evidence type="ECO:0000256" key="1">
    <source>
        <dbReference type="SAM" id="MobiDB-lite"/>
    </source>
</evidence>
<dbReference type="InterPro" id="IPR018391">
    <property type="entry name" value="PQQ_b-propeller_rpt"/>
</dbReference>
<protein>
    <recommendedName>
        <fullName evidence="5">Protein GAMETE EXPRESSED 3</fullName>
    </recommendedName>
</protein>
<dbReference type="FunFam" id="2.130.10.10:FF:001929">
    <property type="entry name" value="Protein GAMETE EXPRESSED 3"/>
    <property type="match status" value="1"/>
</dbReference>
<dbReference type="SUPFAM" id="SSF50998">
    <property type="entry name" value="Quinoprotein alcohol dehydrogenase-like"/>
    <property type="match status" value="1"/>
</dbReference>
<dbReference type="PANTHER" id="PTHR37253:SF1">
    <property type="entry name" value="PROTEIN GAMETE EXPRESSED 3"/>
    <property type="match status" value="1"/>
</dbReference>
<keyword evidence="4" id="KW-1185">Reference proteome</keyword>
<dbReference type="EMBL" id="JAAARO010000013">
    <property type="protein sequence ID" value="KAF5737851.1"/>
    <property type="molecule type" value="Genomic_DNA"/>
</dbReference>
<dbReference type="InterPro" id="IPR011047">
    <property type="entry name" value="Quinoprotein_ADH-like_sf"/>
</dbReference>
<comment type="caution">
    <text evidence="3">The sequence shown here is derived from an EMBL/GenBank/DDBJ whole genome shotgun (WGS) entry which is preliminary data.</text>
</comment>
<dbReference type="Proteomes" id="UP000593562">
    <property type="component" value="Unassembled WGS sequence"/>
</dbReference>
<dbReference type="GO" id="GO:0005886">
    <property type="term" value="C:plasma membrane"/>
    <property type="evidence" value="ECO:0007669"/>
    <property type="project" value="TreeGrafter"/>
</dbReference>
<sequence length="656" mass="72919">MIPPAYTQSQIYAAHPPSFSVPRLSKPLIGEDERIYACSDRNFYAFESNGSIVWVLHLNYQCNVGMAPVNGGKGKIYLVAENKVLKISFSDTATSPATADVFFGHEAAGEIIGISVSTLSSTVFISIKNRGLFAYTMRGDLLWSVGPVLSQFGYRQGCRKGITDCYFNSAPVIDQCEASIYISNSAGELYSLSMHSPHFKWILDISPFHKNFTITPGNNGRLYVTVPIRTLILAVDVSTGNILWEGNIGPLSSEGCSPLIDSNGRWISVGSLDGFLYSFSPTGVLKKFQKAAAEDSVVQVSPLLDCSGYGVYMSQTQMEGKISHTIGEYSFFSAMKPESVVFSLLVPATGSIHWSENYPGPISSLLSKSDLRHFMLDETIILAFITASSKILSETNALRFHGESRLLSFAGNERAILWFLFFESAVLVVFAALVRFCCIFWRKKKLQGQNLSTFLEKRRSLQLRKKMFNRTITELERKASEEAVANDVIHDLGDLVQQRERIERKLSTTYSLGRDEAGSSSKFLIPLYDGLTRSYSFQNAKKESVTVFHTLSEPSSGENGSETESDDSNFQEDILLSAKAKARIEAESSSSDQHFEKDYERNRSMEVSSSKGHVNPLFMEHILTREKLHDEGEATESIPSSSRSAWLKRRSTSLTK</sequence>
<evidence type="ECO:0008006" key="5">
    <source>
        <dbReference type="Google" id="ProtNLM"/>
    </source>
</evidence>
<name>A0A7J7CUV4_TRIWF</name>
<accession>A0A7J7CUV4</accession>
<evidence type="ECO:0000313" key="4">
    <source>
        <dbReference type="Proteomes" id="UP000593562"/>
    </source>
</evidence>
<dbReference type="InterPro" id="IPR045301">
    <property type="entry name" value="GEX3-like"/>
</dbReference>
<feature type="region of interest" description="Disordered" evidence="1">
    <location>
        <begin position="581"/>
        <end position="656"/>
    </location>
</feature>
<dbReference type="InterPro" id="IPR015943">
    <property type="entry name" value="WD40/YVTN_repeat-like_dom_sf"/>
</dbReference>
<dbReference type="PANTHER" id="PTHR37253">
    <property type="entry name" value="PROTEIN GAMETE EXPRESSED 3"/>
    <property type="match status" value="1"/>
</dbReference>
<reference evidence="3 4" key="1">
    <citation type="journal article" date="2020" name="Nat. Commun.">
        <title>Genome of Tripterygium wilfordii and identification of cytochrome P450 involved in triptolide biosynthesis.</title>
        <authorList>
            <person name="Tu L."/>
            <person name="Su P."/>
            <person name="Zhang Z."/>
            <person name="Gao L."/>
            <person name="Wang J."/>
            <person name="Hu T."/>
            <person name="Zhou J."/>
            <person name="Zhang Y."/>
            <person name="Zhao Y."/>
            <person name="Liu Y."/>
            <person name="Song Y."/>
            <person name="Tong Y."/>
            <person name="Lu Y."/>
            <person name="Yang J."/>
            <person name="Xu C."/>
            <person name="Jia M."/>
            <person name="Peters R.J."/>
            <person name="Huang L."/>
            <person name="Gao W."/>
        </authorList>
    </citation>
    <scope>NUCLEOTIDE SEQUENCE [LARGE SCALE GENOMIC DNA]</scope>
    <source>
        <strain evidence="4">cv. XIE 37</strain>
        <tissue evidence="3">Leaf</tissue>
    </source>
</reference>
<dbReference type="GO" id="GO:0009793">
    <property type="term" value="P:embryo development ending in seed dormancy"/>
    <property type="evidence" value="ECO:0007669"/>
    <property type="project" value="TreeGrafter"/>
</dbReference>
<feature type="compositionally biased region" description="Basic and acidic residues" evidence="1">
    <location>
        <begin position="593"/>
        <end position="604"/>
    </location>
</feature>
<feature type="compositionally biased region" description="Basic residues" evidence="1">
    <location>
        <begin position="646"/>
        <end position="656"/>
    </location>
</feature>
<keyword evidence="2" id="KW-0812">Transmembrane</keyword>
<feature type="transmembrane region" description="Helical" evidence="2">
    <location>
        <begin position="415"/>
        <end position="441"/>
    </location>
</feature>
<keyword evidence="2" id="KW-0472">Membrane</keyword>
<dbReference type="SMART" id="SM00564">
    <property type="entry name" value="PQQ"/>
    <property type="match status" value="5"/>
</dbReference>
<organism evidence="3 4">
    <name type="scientific">Tripterygium wilfordii</name>
    <name type="common">Thunder God vine</name>
    <dbReference type="NCBI Taxonomy" id="458696"/>
    <lineage>
        <taxon>Eukaryota</taxon>
        <taxon>Viridiplantae</taxon>
        <taxon>Streptophyta</taxon>
        <taxon>Embryophyta</taxon>
        <taxon>Tracheophyta</taxon>
        <taxon>Spermatophyta</taxon>
        <taxon>Magnoliopsida</taxon>
        <taxon>eudicotyledons</taxon>
        <taxon>Gunneridae</taxon>
        <taxon>Pentapetalae</taxon>
        <taxon>rosids</taxon>
        <taxon>fabids</taxon>
        <taxon>Celastrales</taxon>
        <taxon>Celastraceae</taxon>
        <taxon>Tripterygium</taxon>
    </lineage>
</organism>
<proteinExistence type="predicted"/>
<evidence type="ECO:0000313" key="3">
    <source>
        <dbReference type="EMBL" id="KAF5737851.1"/>
    </source>
</evidence>
<keyword evidence="2" id="KW-1133">Transmembrane helix</keyword>